<evidence type="ECO:0008006" key="4">
    <source>
        <dbReference type="Google" id="ProtNLM"/>
    </source>
</evidence>
<reference evidence="2 3" key="1">
    <citation type="journal article" date="2022" name="Nat. Ecol. Evol.">
        <title>A masculinizing supergene underlies an exaggerated male reproductive morph in a spider.</title>
        <authorList>
            <person name="Hendrickx F."/>
            <person name="De Corte Z."/>
            <person name="Sonet G."/>
            <person name="Van Belleghem S.M."/>
            <person name="Kostlbacher S."/>
            <person name="Vangestel C."/>
        </authorList>
    </citation>
    <scope>NUCLEOTIDE SEQUENCE [LARGE SCALE GENOMIC DNA]</scope>
    <source>
        <strain evidence="2">W744_W776</strain>
    </source>
</reference>
<dbReference type="AlphaFoldDB" id="A0AAV6UNU9"/>
<evidence type="ECO:0000313" key="2">
    <source>
        <dbReference type="EMBL" id="KAG8186127.1"/>
    </source>
</evidence>
<keyword evidence="3" id="KW-1185">Reference proteome</keyword>
<accession>A0AAV6UNU9</accession>
<gene>
    <name evidence="2" type="ORF">JTE90_022716</name>
</gene>
<dbReference type="EMBL" id="JAFNEN010000311">
    <property type="protein sequence ID" value="KAG8186127.1"/>
    <property type="molecule type" value="Genomic_DNA"/>
</dbReference>
<feature type="region of interest" description="Disordered" evidence="1">
    <location>
        <begin position="59"/>
        <end position="88"/>
    </location>
</feature>
<comment type="caution">
    <text evidence="2">The sequence shown here is derived from an EMBL/GenBank/DDBJ whole genome shotgun (WGS) entry which is preliminary data.</text>
</comment>
<organism evidence="2 3">
    <name type="scientific">Oedothorax gibbosus</name>
    <dbReference type="NCBI Taxonomy" id="931172"/>
    <lineage>
        <taxon>Eukaryota</taxon>
        <taxon>Metazoa</taxon>
        <taxon>Ecdysozoa</taxon>
        <taxon>Arthropoda</taxon>
        <taxon>Chelicerata</taxon>
        <taxon>Arachnida</taxon>
        <taxon>Araneae</taxon>
        <taxon>Araneomorphae</taxon>
        <taxon>Entelegynae</taxon>
        <taxon>Araneoidea</taxon>
        <taxon>Linyphiidae</taxon>
        <taxon>Erigoninae</taxon>
        <taxon>Oedothorax</taxon>
    </lineage>
</organism>
<protein>
    <recommendedName>
        <fullName evidence="4">H15 domain-containing protein</fullName>
    </recommendedName>
</protein>
<name>A0AAV6UNU9_9ARAC</name>
<sequence length="208" mass="22912">MRPKKATASYDVKDILQTFLDHGRLQKVGYKYVLPQSPYKKQVAKKGIDKKEVLKKATGKKKIAKKTPENKSAENNLMQNVRNSPPEIEVKRSPGILQVRDSVMAEMSPLDRDASNINIFSHTMNDEMALQNILPNIQSQTIGTSESSQTIIAEEPLQNITGAELSKFSQTFNAEETSQNTVDVTATQNAGEDNGTISVSAVNAGFNE</sequence>
<evidence type="ECO:0000256" key="1">
    <source>
        <dbReference type="SAM" id="MobiDB-lite"/>
    </source>
</evidence>
<evidence type="ECO:0000313" key="3">
    <source>
        <dbReference type="Proteomes" id="UP000827092"/>
    </source>
</evidence>
<dbReference type="Proteomes" id="UP000827092">
    <property type="component" value="Unassembled WGS sequence"/>
</dbReference>
<proteinExistence type="predicted"/>
<feature type="compositionally biased region" description="Polar residues" evidence="1">
    <location>
        <begin position="73"/>
        <end position="83"/>
    </location>
</feature>